<sequence length="61" mass="7305">MDQDTYPVLLKRISSPLAKFVFSISYKIALVLVKLRWKFKYFGLPFDYWLFTQVHKYAGLI</sequence>
<gene>
    <name evidence="1" type="ORF">COY20_01515</name>
</gene>
<proteinExistence type="predicted"/>
<dbReference type="Proteomes" id="UP000229336">
    <property type="component" value="Unassembled WGS sequence"/>
</dbReference>
<dbReference type="EMBL" id="PFNX01000033">
    <property type="protein sequence ID" value="PIZ59906.1"/>
    <property type="molecule type" value="Genomic_DNA"/>
</dbReference>
<name>A0A2M7TTN4_9BACT</name>
<dbReference type="AlphaFoldDB" id="A0A2M7TTN4"/>
<evidence type="ECO:0000313" key="2">
    <source>
        <dbReference type="Proteomes" id="UP000229336"/>
    </source>
</evidence>
<reference evidence="2" key="1">
    <citation type="submission" date="2017-09" db="EMBL/GenBank/DDBJ databases">
        <title>Depth-based differentiation of microbial function through sediment-hosted aquifers and enrichment of novel symbionts in the deep terrestrial subsurface.</title>
        <authorList>
            <person name="Probst A.J."/>
            <person name="Ladd B."/>
            <person name="Jarett J.K."/>
            <person name="Geller-Mcgrath D.E."/>
            <person name="Sieber C.M.K."/>
            <person name="Emerson J.B."/>
            <person name="Anantharaman K."/>
            <person name="Thomas B.C."/>
            <person name="Malmstrom R."/>
            <person name="Stieglmeier M."/>
            <person name="Klingl A."/>
            <person name="Woyke T."/>
            <person name="Ryan C.M."/>
            <person name="Banfield J.F."/>
        </authorList>
    </citation>
    <scope>NUCLEOTIDE SEQUENCE [LARGE SCALE GENOMIC DNA]</scope>
</reference>
<protein>
    <submittedName>
        <fullName evidence="1">Uncharacterized protein</fullName>
    </submittedName>
</protein>
<evidence type="ECO:0000313" key="1">
    <source>
        <dbReference type="EMBL" id="PIZ59906.1"/>
    </source>
</evidence>
<comment type="caution">
    <text evidence="1">The sequence shown here is derived from an EMBL/GenBank/DDBJ whole genome shotgun (WGS) entry which is preliminary data.</text>
</comment>
<accession>A0A2M7TTN4</accession>
<organism evidence="1 2">
    <name type="scientific">Candidatus Shapirobacteria bacterium CG_4_10_14_0_2_um_filter_40_12</name>
    <dbReference type="NCBI Taxonomy" id="1974871"/>
    <lineage>
        <taxon>Bacteria</taxon>
        <taxon>Candidatus Shapironibacteriota</taxon>
    </lineage>
</organism>